<dbReference type="Proteomes" id="UP000651668">
    <property type="component" value="Unassembled WGS sequence"/>
</dbReference>
<feature type="domain" description="FRG" evidence="1">
    <location>
        <begin position="42"/>
        <end position="141"/>
    </location>
</feature>
<evidence type="ECO:0000259" key="1">
    <source>
        <dbReference type="SMART" id="SM00901"/>
    </source>
</evidence>
<evidence type="ECO:0000313" key="2">
    <source>
        <dbReference type="EMBL" id="GGC55278.1"/>
    </source>
</evidence>
<keyword evidence="3" id="KW-1185">Reference proteome</keyword>
<organism evidence="2 3">
    <name type="scientific">Pedobacter quisquiliarum</name>
    <dbReference type="NCBI Taxonomy" id="1834438"/>
    <lineage>
        <taxon>Bacteria</taxon>
        <taxon>Pseudomonadati</taxon>
        <taxon>Bacteroidota</taxon>
        <taxon>Sphingobacteriia</taxon>
        <taxon>Sphingobacteriales</taxon>
        <taxon>Sphingobacteriaceae</taxon>
        <taxon>Pedobacter</taxon>
    </lineage>
</organism>
<dbReference type="SMART" id="SM00901">
    <property type="entry name" value="FRG"/>
    <property type="match status" value="1"/>
</dbReference>
<gene>
    <name evidence="2" type="ORF">GCM10011387_06120</name>
</gene>
<evidence type="ECO:0000313" key="3">
    <source>
        <dbReference type="Proteomes" id="UP000651668"/>
    </source>
</evidence>
<name>A0A916X8U6_9SPHI</name>
<dbReference type="InterPro" id="IPR014966">
    <property type="entry name" value="FRG-dom"/>
</dbReference>
<dbReference type="EMBL" id="BMIL01000002">
    <property type="protein sequence ID" value="GGC55278.1"/>
    <property type="molecule type" value="Genomic_DNA"/>
</dbReference>
<dbReference type="Pfam" id="PF08867">
    <property type="entry name" value="FRG"/>
    <property type="match status" value="1"/>
</dbReference>
<proteinExistence type="predicted"/>
<protein>
    <recommendedName>
        <fullName evidence="1">FRG domain-containing protein</fullName>
    </recommendedName>
</protein>
<reference evidence="2" key="2">
    <citation type="submission" date="2020-09" db="EMBL/GenBank/DDBJ databases">
        <authorList>
            <person name="Sun Q."/>
            <person name="Zhou Y."/>
        </authorList>
    </citation>
    <scope>NUCLEOTIDE SEQUENCE</scope>
    <source>
        <strain evidence="2">CGMCC 1.15343</strain>
    </source>
</reference>
<accession>A0A916X8U6</accession>
<reference evidence="2" key="1">
    <citation type="journal article" date="2014" name="Int. J. Syst. Evol. Microbiol.">
        <title>Complete genome sequence of Corynebacterium casei LMG S-19264T (=DSM 44701T), isolated from a smear-ripened cheese.</title>
        <authorList>
            <consortium name="US DOE Joint Genome Institute (JGI-PGF)"/>
            <person name="Walter F."/>
            <person name="Albersmeier A."/>
            <person name="Kalinowski J."/>
            <person name="Ruckert C."/>
        </authorList>
    </citation>
    <scope>NUCLEOTIDE SEQUENCE</scope>
    <source>
        <strain evidence="2">CGMCC 1.15343</strain>
    </source>
</reference>
<sequence>MQKFFDDMELPEYQNFKEKGAFFQLNIINTEKKFDEFYAKVTSEPSLLRGISNAKYKIFNSLQRFWFKDDLRNKFAYESFVKAYLAEHSSTILPAYFRGLNITPSFLSLFSFLQHYGAPSALIDFTPSIDVALYFATECITDTGPSDRIEDYFSIFQITESDFELLSDNTAISSVGKMVDFWADYKDDDGNNPFFGQHLDRMIEMHTEKVFLVPNDEKNRSVYNLLSSLNIIAQNGLFIYNGYEEKPLEEALHNFFERAAKFQSSIHDDLDTPESQEINREYFEETLPRNREYLKRLKGNIIQSYEISKSLGPYIKGKLTLSEDVIYPDPKQIGWKMFDVVKNR</sequence>
<comment type="caution">
    <text evidence="2">The sequence shown here is derived from an EMBL/GenBank/DDBJ whole genome shotgun (WGS) entry which is preliminary data.</text>
</comment>
<dbReference type="AlphaFoldDB" id="A0A916X8U6"/>